<dbReference type="Proteomes" id="UP000801492">
    <property type="component" value="Unassembled WGS sequence"/>
</dbReference>
<feature type="signal peptide" evidence="1">
    <location>
        <begin position="1"/>
        <end position="20"/>
    </location>
</feature>
<dbReference type="AlphaFoldDB" id="A0A8K0CI97"/>
<feature type="non-terminal residue" evidence="2">
    <location>
        <position position="1"/>
    </location>
</feature>
<organism evidence="2 3">
    <name type="scientific">Ignelater luminosus</name>
    <name type="common">Cucubano</name>
    <name type="synonym">Pyrophorus luminosus</name>
    <dbReference type="NCBI Taxonomy" id="2038154"/>
    <lineage>
        <taxon>Eukaryota</taxon>
        <taxon>Metazoa</taxon>
        <taxon>Ecdysozoa</taxon>
        <taxon>Arthropoda</taxon>
        <taxon>Hexapoda</taxon>
        <taxon>Insecta</taxon>
        <taxon>Pterygota</taxon>
        <taxon>Neoptera</taxon>
        <taxon>Endopterygota</taxon>
        <taxon>Coleoptera</taxon>
        <taxon>Polyphaga</taxon>
        <taxon>Elateriformia</taxon>
        <taxon>Elateroidea</taxon>
        <taxon>Elateridae</taxon>
        <taxon>Agrypninae</taxon>
        <taxon>Pyrophorini</taxon>
        <taxon>Ignelater</taxon>
    </lineage>
</organism>
<accession>A0A8K0CI97</accession>
<reference evidence="2" key="1">
    <citation type="submission" date="2019-08" db="EMBL/GenBank/DDBJ databases">
        <title>The genome of the North American firefly Photinus pyralis.</title>
        <authorList>
            <consortium name="Photinus pyralis genome working group"/>
            <person name="Fallon T.R."/>
            <person name="Sander Lower S.E."/>
            <person name="Weng J.-K."/>
        </authorList>
    </citation>
    <scope>NUCLEOTIDE SEQUENCE</scope>
    <source>
        <strain evidence="2">TRF0915ILg1</strain>
        <tissue evidence="2">Whole body</tissue>
    </source>
</reference>
<name>A0A8K0CI97_IGNLU</name>
<proteinExistence type="predicted"/>
<sequence length="443" mass="50462">MKRLLVFFFIAFCLKRPVCGISSSLPDHLVQCYRSNFTRTLLKPPLTIQLLVELIRELEWEEKDALNMRMFTTSLLHGIRLDGVQQTPGVLETPYVVPYRALGKQFYKYKLLVDYLTSGKPQLLPRDSVNTKELCLLHEIISNTVHVWERGNEGRTCPELRSMAYQREEKLKPPLTVTINLSRCPIESGVIKTKWGTISPGHIVAGIASALQETNINLQKLIEVIQEERNTTDSNRYVHSNMKNISNVWVATLVGDLAEVTVRQAFSKPRIGNLGTWNNTYLPRVHYLNDEPHDMTSAELLGGIDGLIFADKVKEWLSILSRTRFSQLLDMYYSQRGVAYDRSYRACERGTKLAKLLENNNLGEQTGNVAKLLQELGAANQYIFESAIESYALKVVKEFEKESEIATARYNACEQDIEKVQPLEVIAILDETWRGYNAETLIG</sequence>
<gene>
    <name evidence="2" type="ORF">ILUMI_18314</name>
</gene>
<evidence type="ECO:0000256" key="1">
    <source>
        <dbReference type="SAM" id="SignalP"/>
    </source>
</evidence>
<dbReference type="EMBL" id="VTPC01081387">
    <property type="protein sequence ID" value="KAF2887859.1"/>
    <property type="molecule type" value="Genomic_DNA"/>
</dbReference>
<feature type="chain" id="PRO_5035476837" evidence="1">
    <location>
        <begin position="21"/>
        <end position="443"/>
    </location>
</feature>
<dbReference type="OrthoDB" id="10256829at2759"/>
<protein>
    <submittedName>
        <fullName evidence="2">Uncharacterized protein</fullName>
    </submittedName>
</protein>
<comment type="caution">
    <text evidence="2">The sequence shown here is derived from an EMBL/GenBank/DDBJ whole genome shotgun (WGS) entry which is preliminary data.</text>
</comment>
<keyword evidence="3" id="KW-1185">Reference proteome</keyword>
<evidence type="ECO:0000313" key="3">
    <source>
        <dbReference type="Proteomes" id="UP000801492"/>
    </source>
</evidence>
<keyword evidence="1" id="KW-0732">Signal</keyword>
<evidence type="ECO:0000313" key="2">
    <source>
        <dbReference type="EMBL" id="KAF2887859.1"/>
    </source>
</evidence>